<proteinExistence type="predicted"/>
<gene>
    <name evidence="1" type="ORF">H744_2c2014</name>
</gene>
<dbReference type="KEGG" id="pgb:H744_2c2014"/>
<organism evidence="1 2">
    <name type="scientific">Photobacterium gaetbulicola Gung47</name>
    <dbReference type="NCBI Taxonomy" id="658445"/>
    <lineage>
        <taxon>Bacteria</taxon>
        <taxon>Pseudomonadati</taxon>
        <taxon>Pseudomonadota</taxon>
        <taxon>Gammaproteobacteria</taxon>
        <taxon>Vibrionales</taxon>
        <taxon>Vibrionaceae</taxon>
        <taxon>Photobacterium</taxon>
    </lineage>
</organism>
<keyword evidence="2" id="KW-1185">Reference proteome</keyword>
<reference evidence="1 2" key="1">
    <citation type="submission" date="2013-05" db="EMBL/GenBank/DDBJ databases">
        <title>Complete genome sequence of the lipase-producing bacterium Photobacterium gaetbulicola Gung47.</title>
        <authorList>
            <person name="Kim Y.-O."/>
        </authorList>
    </citation>
    <scope>NUCLEOTIDE SEQUENCE [LARGE SCALE GENOMIC DNA]</scope>
    <source>
        <strain evidence="1 2">Gung47</strain>
    </source>
</reference>
<dbReference type="EMBL" id="CP005974">
    <property type="protein sequence ID" value="AJR08678.1"/>
    <property type="molecule type" value="Genomic_DNA"/>
</dbReference>
<accession>A0A0C5WNK0</accession>
<dbReference type="AlphaFoldDB" id="A0A0C5WNK0"/>
<evidence type="ECO:0000313" key="2">
    <source>
        <dbReference type="Proteomes" id="UP000032303"/>
    </source>
</evidence>
<dbReference type="STRING" id="658445.H744_2c2014"/>
<dbReference type="Proteomes" id="UP000032303">
    <property type="component" value="Chromosome 2"/>
</dbReference>
<sequence>MKFGISQDGSDDLLEYPINQVKSLLYREASNVRHYENLKFLMNCYKTQHEAEQVLNFYYRGKLPPLPPIHLQLGGLSMNDPYLIACGTTNFDVFSIYMMNLCSLFGIQKFLNQGNEYDDIKKRAQEVKELIYNERNEWLPKPVKLWRNKVAAHYAAADPQKNDNVLTLMDSLSAVPQYKFPRYTVASMNIVVDGKTSQLQEWSVTRVYDDLTDKLSLRPLVPLINTRLVGPNGEKDPLLTSS</sequence>
<name>A0A0C5WNK0_9GAMM</name>
<dbReference type="PATRIC" id="fig|658445.3.peg.3985"/>
<evidence type="ECO:0000313" key="1">
    <source>
        <dbReference type="EMBL" id="AJR08678.1"/>
    </source>
</evidence>
<protein>
    <submittedName>
        <fullName evidence="1">Uncharacterized protein</fullName>
    </submittedName>
</protein>
<dbReference type="HOGENOM" id="CLU_1146564_0_0_6"/>
<dbReference type="OrthoDB" id="6400905at2"/>